<name>A0AAU6SQG0_UNCXX</name>
<dbReference type="Gene3D" id="3.40.50.1820">
    <property type="entry name" value="alpha/beta hydrolase"/>
    <property type="match status" value="1"/>
</dbReference>
<comment type="catalytic activity">
    <reaction evidence="3">
        <text>5-enolpyruvoyl-6-hydroxy-2-succinyl-cyclohex-3-ene-1-carboxylate = (1R,6R)-6-hydroxy-2-succinyl-cyclohexa-2,4-diene-1-carboxylate + pyruvate</text>
        <dbReference type="Rhea" id="RHEA:25597"/>
        <dbReference type="ChEBI" id="CHEBI:15361"/>
        <dbReference type="ChEBI" id="CHEBI:58689"/>
        <dbReference type="ChEBI" id="CHEBI:58818"/>
        <dbReference type="EC" id="4.2.99.20"/>
    </reaction>
</comment>
<gene>
    <name evidence="3 5" type="primary">menH</name>
    <name evidence="5" type="ORF">MRN70_05100</name>
</gene>
<dbReference type="HAMAP" id="MF_01660">
    <property type="entry name" value="MenH"/>
    <property type="match status" value="1"/>
</dbReference>
<dbReference type="EMBL" id="CP095338">
    <property type="protein sequence ID" value="XAG22187.1"/>
    <property type="molecule type" value="Genomic_DNA"/>
</dbReference>
<accession>A0AAU6SQG0</accession>
<evidence type="ECO:0000259" key="4">
    <source>
        <dbReference type="Pfam" id="PF12697"/>
    </source>
</evidence>
<protein>
    <recommendedName>
        <fullName evidence="3">Putative 2-succinyl-6-hydroxy-2,4-cyclohexadiene-1-carboxylate synthase</fullName>
        <shortName evidence="3">SHCHC synthase</shortName>
        <ecNumber evidence="3">4.2.99.20</ecNumber>
    </recommendedName>
</protein>
<comment type="pathway">
    <text evidence="3">Quinol/quinone metabolism; menaquinone biosynthesis.</text>
</comment>
<dbReference type="GO" id="GO:0009234">
    <property type="term" value="P:menaquinone biosynthetic process"/>
    <property type="evidence" value="ECO:0007669"/>
    <property type="project" value="UniProtKB-UniRule"/>
</dbReference>
<dbReference type="PANTHER" id="PTHR42916:SF1">
    <property type="entry name" value="PROTEIN PHYLLO, CHLOROPLASTIC"/>
    <property type="match status" value="1"/>
</dbReference>
<comment type="pathway">
    <text evidence="3">Quinol/quinone metabolism; 1,4-dihydroxy-2-naphthoate biosynthesis; 1,4-dihydroxy-2-naphthoate from chorismate: step 3/7.</text>
</comment>
<dbReference type="InterPro" id="IPR000073">
    <property type="entry name" value="AB_hydrolase_1"/>
</dbReference>
<comment type="function">
    <text evidence="3">Catalyzes a proton abstraction reaction that results in 2,5-elimination of pyruvate from 2-succinyl-5-enolpyruvyl-6-hydroxy-3-cyclohexene-1-carboxylate (SEPHCHC) and the formation of 2-succinyl-6-hydroxy-2,4-cyclohexadiene-1-carboxylate (SHCHC).</text>
</comment>
<dbReference type="AlphaFoldDB" id="A0AAU6SQG0"/>
<evidence type="ECO:0000256" key="3">
    <source>
        <dbReference type="HAMAP-Rule" id="MF_01660"/>
    </source>
</evidence>
<reference evidence="5" key="1">
    <citation type="submission" date="2022-03" db="EMBL/GenBank/DDBJ databases">
        <title>Sea Food Isolates.</title>
        <authorList>
            <person name="Li c."/>
        </authorList>
    </citation>
    <scope>NUCLEOTIDE SEQUENCE</scope>
    <source>
        <strain evidence="5">19PA01SH03</strain>
    </source>
</reference>
<dbReference type="NCBIfam" id="TIGR03695">
    <property type="entry name" value="menH_SHCHC"/>
    <property type="match status" value="1"/>
</dbReference>
<dbReference type="InterPro" id="IPR029058">
    <property type="entry name" value="AB_hydrolase_fold"/>
</dbReference>
<evidence type="ECO:0000313" key="5">
    <source>
        <dbReference type="EMBL" id="XAG22187.1"/>
    </source>
</evidence>
<comment type="subunit">
    <text evidence="3">Monomer.</text>
</comment>
<dbReference type="EC" id="4.2.99.20" evidence="3"/>
<dbReference type="PANTHER" id="PTHR42916">
    <property type="entry name" value="2-SUCCINYL-5-ENOLPYRUVYL-6-HYDROXY-3-CYCLOHEXENE-1-CARBOXYLATE SYNTHASE"/>
    <property type="match status" value="1"/>
</dbReference>
<dbReference type="GO" id="GO:0070205">
    <property type="term" value="F:2-succinyl-6-hydroxy-2,4-cyclohexadiene-1-carboxylate synthase activity"/>
    <property type="evidence" value="ECO:0007669"/>
    <property type="project" value="UniProtKB-UniRule"/>
</dbReference>
<feature type="domain" description="AB hydrolase-1" evidence="4">
    <location>
        <begin position="25"/>
        <end position="258"/>
    </location>
</feature>
<keyword evidence="2 3" id="KW-0456">Lyase</keyword>
<dbReference type="Pfam" id="PF12697">
    <property type="entry name" value="Abhydrolase_6"/>
    <property type="match status" value="1"/>
</dbReference>
<sequence length="271" mass="30203">MLYSQWLAKIEPIQPAQNNPVQPVVVFLHGFLGSSQDWQMVVERLRGAYSLLLIDLPGHGQSHHLGCSDFADVCQQIAQVVTAHCPPTTPIWLVGYSLGARLAMLGCTQGWFDALNIQGLVIEGGHFGLTTEEEKHARWQHDQHWAARFAHQPIAQVLSDWYQQAVFSSLNHEQRQTLVTLRSDNLGPAVAKMLLATSLARQPDVRSSLSLVPFCVHYVCGQNDAKFYSLAQSSGLHYHVVEQAGHNVHHEQPQAFAQLMIELMACSNAER</sequence>
<keyword evidence="1 3" id="KW-0474">Menaquinone biosynthesis</keyword>
<proteinExistence type="inferred from homology"/>
<evidence type="ECO:0000256" key="1">
    <source>
        <dbReference type="ARBA" id="ARBA00022428"/>
    </source>
</evidence>
<evidence type="ECO:0000256" key="2">
    <source>
        <dbReference type="ARBA" id="ARBA00023239"/>
    </source>
</evidence>
<dbReference type="NCBIfam" id="NF008340">
    <property type="entry name" value="PRK11126.1"/>
    <property type="match status" value="1"/>
</dbReference>
<comment type="similarity">
    <text evidence="3">Belongs to the AB hydrolase superfamily. MenH family.</text>
</comment>
<dbReference type="InterPro" id="IPR022485">
    <property type="entry name" value="SHCHC_synthase_MenH"/>
</dbReference>
<dbReference type="SUPFAM" id="SSF53474">
    <property type="entry name" value="alpha/beta-Hydrolases"/>
    <property type="match status" value="1"/>
</dbReference>
<organism evidence="5">
    <name type="scientific">bacterium 19PA01SH03</name>
    <dbReference type="NCBI Taxonomy" id="2920705"/>
    <lineage>
        <taxon>Bacteria</taxon>
    </lineage>
</organism>